<dbReference type="Pfam" id="PF05239">
    <property type="entry name" value="PRC"/>
    <property type="match status" value="1"/>
</dbReference>
<dbReference type="Pfam" id="PF09557">
    <property type="entry name" value="DUF2382"/>
    <property type="match status" value="1"/>
</dbReference>
<name>I0V7H6_9PSEU</name>
<dbReference type="InterPro" id="IPR014747">
    <property type="entry name" value="Bac_photo_RC_H_C"/>
</dbReference>
<evidence type="ECO:0000313" key="4">
    <source>
        <dbReference type="EMBL" id="EID56079.1"/>
    </source>
</evidence>
<dbReference type="SUPFAM" id="SSF50346">
    <property type="entry name" value="PRC-barrel domain"/>
    <property type="match status" value="1"/>
</dbReference>
<dbReference type="InterPro" id="IPR027275">
    <property type="entry name" value="PRC-brl_dom"/>
</dbReference>
<dbReference type="eggNOG" id="COG3861">
    <property type="taxonomic scope" value="Bacteria"/>
</dbReference>
<dbReference type="InterPro" id="IPR052967">
    <property type="entry name" value="Stress_Response_Assoc"/>
</dbReference>
<evidence type="ECO:0000256" key="1">
    <source>
        <dbReference type="SAM" id="MobiDB-lite"/>
    </source>
</evidence>
<dbReference type="InterPro" id="IPR019060">
    <property type="entry name" value="DUF2382"/>
</dbReference>
<evidence type="ECO:0000313" key="5">
    <source>
        <dbReference type="Proteomes" id="UP000004691"/>
    </source>
</evidence>
<dbReference type="HOGENOM" id="CLU_050193_1_0_11"/>
<feature type="domain" description="DUF2382" evidence="3">
    <location>
        <begin position="173"/>
        <end position="282"/>
    </location>
</feature>
<accession>I0V7H6</accession>
<dbReference type="Gene3D" id="3.90.50.10">
    <property type="entry name" value="Photosynthetic Reaction Center, subunit H, domain 2"/>
    <property type="match status" value="1"/>
</dbReference>
<sequence>MMWVGRLALFGLFRDHTSVKGAAIVATTLRPEELVDNSVVDAEGRKIGRVGTVYLSDDSREPEWVTVRTGLFGQKESFVPLQGAHVESDGVHVVVSKDQVSDAPRTDTDSDLSGEESAQLYRHYNLPTPRSAMPEESAREQEAGTAAGTMSERGRTEQAGMPPTMDTSEDESMMRSEERLRAGTENVETGRVRLRKYVVTEEQQMTVPVTHEEVRIEREPITEADRGTTHDIGEEEQEVTLHREEARVTKENVPVEKVRLGKETVTEEETVAGEVRKEKFDIEEEGGRRGRTGQT</sequence>
<feature type="region of interest" description="Disordered" evidence="1">
    <location>
        <begin position="97"/>
        <end position="172"/>
    </location>
</feature>
<feature type="compositionally biased region" description="Basic and acidic residues" evidence="1">
    <location>
        <begin position="274"/>
        <end position="288"/>
    </location>
</feature>
<dbReference type="GO" id="GO:0019684">
    <property type="term" value="P:photosynthesis, light reaction"/>
    <property type="evidence" value="ECO:0007669"/>
    <property type="project" value="InterPro"/>
</dbReference>
<keyword evidence="5" id="KW-1185">Reference proteome</keyword>
<dbReference type="AlphaFoldDB" id="I0V7H6"/>
<reference evidence="4 5" key="1">
    <citation type="submission" date="2012-01" db="EMBL/GenBank/DDBJ databases">
        <title>Improved High-Quality Draft sequence of Saccharomonospora xinjiangensis XJ-54.</title>
        <authorList>
            <consortium name="US DOE Joint Genome Institute"/>
            <person name="Lucas S."/>
            <person name="Han J."/>
            <person name="Lapidus A."/>
            <person name="Cheng J.-F."/>
            <person name="Goodwin L."/>
            <person name="Pitluck S."/>
            <person name="Peters L."/>
            <person name="Mikhailova N."/>
            <person name="Teshima H."/>
            <person name="Detter J.C."/>
            <person name="Han C."/>
            <person name="Tapia R."/>
            <person name="Land M."/>
            <person name="Hauser L."/>
            <person name="Kyrpides N."/>
            <person name="Ivanova N."/>
            <person name="Pagani I."/>
            <person name="Brambilla E.-M."/>
            <person name="Klenk H.-P."/>
            <person name="Woyke T."/>
        </authorList>
    </citation>
    <scope>NUCLEOTIDE SEQUENCE [LARGE SCALE GENOMIC DNA]</scope>
    <source>
        <strain evidence="4 5">XJ-54</strain>
    </source>
</reference>
<dbReference type="PANTHER" id="PTHR38463">
    <property type="entry name" value="STRESS RESPONSE PROTEIN YSNF"/>
    <property type="match status" value="1"/>
</dbReference>
<dbReference type="PANTHER" id="PTHR38463:SF1">
    <property type="entry name" value="STRESS RESPONSE PROTEIN YSNF"/>
    <property type="match status" value="1"/>
</dbReference>
<proteinExistence type="predicted"/>
<evidence type="ECO:0000259" key="3">
    <source>
        <dbReference type="Pfam" id="PF09557"/>
    </source>
</evidence>
<evidence type="ECO:0000259" key="2">
    <source>
        <dbReference type="Pfam" id="PF05239"/>
    </source>
</evidence>
<feature type="domain" description="PRC-barrel" evidence="2">
    <location>
        <begin position="32"/>
        <end position="99"/>
    </location>
</feature>
<protein>
    <submittedName>
        <fullName evidence="4">Conserved domain protein, TIGR02271+C111</fullName>
    </submittedName>
</protein>
<dbReference type="STRING" id="882086.SacxiDRAFT_3888"/>
<dbReference type="NCBIfam" id="TIGR02271">
    <property type="entry name" value="YsnF/AvaK domain"/>
    <property type="match status" value="1"/>
</dbReference>
<dbReference type="EMBL" id="JH636049">
    <property type="protein sequence ID" value="EID56079.1"/>
    <property type="molecule type" value="Genomic_DNA"/>
</dbReference>
<dbReference type="GO" id="GO:0030077">
    <property type="term" value="C:plasma membrane light-harvesting complex"/>
    <property type="evidence" value="ECO:0007669"/>
    <property type="project" value="InterPro"/>
</dbReference>
<dbReference type="Proteomes" id="UP000004691">
    <property type="component" value="Unassembled WGS sequence"/>
</dbReference>
<organism evidence="4 5">
    <name type="scientific">Saccharomonospora xinjiangensis XJ-54</name>
    <dbReference type="NCBI Taxonomy" id="882086"/>
    <lineage>
        <taxon>Bacteria</taxon>
        <taxon>Bacillati</taxon>
        <taxon>Actinomycetota</taxon>
        <taxon>Actinomycetes</taxon>
        <taxon>Pseudonocardiales</taxon>
        <taxon>Pseudonocardiaceae</taxon>
        <taxon>Saccharomonospora</taxon>
    </lineage>
</organism>
<feature type="region of interest" description="Disordered" evidence="1">
    <location>
        <begin position="270"/>
        <end position="295"/>
    </location>
</feature>
<dbReference type="InterPro" id="IPR011033">
    <property type="entry name" value="PRC_barrel-like_sf"/>
</dbReference>
<gene>
    <name evidence="4" type="ORF">SacxiDRAFT_3888</name>
</gene>